<dbReference type="EMBL" id="LAZR01056924">
    <property type="protein sequence ID" value="KKK73139.1"/>
    <property type="molecule type" value="Genomic_DNA"/>
</dbReference>
<dbReference type="AlphaFoldDB" id="A0A0F9A3G6"/>
<feature type="domain" description="RNA polymerase sigma-70 region 4" evidence="1">
    <location>
        <begin position="102"/>
        <end position="149"/>
    </location>
</feature>
<dbReference type="InterPro" id="IPR036388">
    <property type="entry name" value="WH-like_DNA-bd_sf"/>
</dbReference>
<dbReference type="SUPFAM" id="SSF88659">
    <property type="entry name" value="Sigma3 and sigma4 domains of RNA polymerase sigma factors"/>
    <property type="match status" value="1"/>
</dbReference>
<evidence type="ECO:0000313" key="2">
    <source>
        <dbReference type="EMBL" id="KKK73139.1"/>
    </source>
</evidence>
<sequence>MMRPEPYLDQIDKMAKAMSRRSLRYQDRLQELVLAFLELPENGKPFKYHLKAAMNKSIDAFKSRRYNYSYNDRIGHVDMNTPDLPIVEVDFDTSIQANIMLASCSDEDRELLYRYFWLGETQDEVAEVYGVTRSLISKRITTILQKLRETYEVEPVRHTQFRAFNNRNTKGVT</sequence>
<gene>
    <name evidence="2" type="ORF">LCGC14_2896850</name>
</gene>
<dbReference type="GO" id="GO:0006352">
    <property type="term" value="P:DNA-templated transcription initiation"/>
    <property type="evidence" value="ECO:0007669"/>
    <property type="project" value="InterPro"/>
</dbReference>
<proteinExistence type="predicted"/>
<organism evidence="2">
    <name type="scientific">marine sediment metagenome</name>
    <dbReference type="NCBI Taxonomy" id="412755"/>
    <lineage>
        <taxon>unclassified sequences</taxon>
        <taxon>metagenomes</taxon>
        <taxon>ecological metagenomes</taxon>
    </lineage>
</organism>
<comment type="caution">
    <text evidence="2">The sequence shown here is derived from an EMBL/GenBank/DDBJ whole genome shotgun (WGS) entry which is preliminary data.</text>
</comment>
<evidence type="ECO:0000259" key="1">
    <source>
        <dbReference type="Pfam" id="PF04545"/>
    </source>
</evidence>
<reference evidence="2" key="1">
    <citation type="journal article" date="2015" name="Nature">
        <title>Complex archaea that bridge the gap between prokaryotes and eukaryotes.</title>
        <authorList>
            <person name="Spang A."/>
            <person name="Saw J.H."/>
            <person name="Jorgensen S.L."/>
            <person name="Zaremba-Niedzwiedzka K."/>
            <person name="Martijn J."/>
            <person name="Lind A.E."/>
            <person name="van Eijk R."/>
            <person name="Schleper C."/>
            <person name="Guy L."/>
            <person name="Ettema T.J."/>
        </authorList>
    </citation>
    <scope>NUCLEOTIDE SEQUENCE</scope>
</reference>
<dbReference type="GO" id="GO:0003700">
    <property type="term" value="F:DNA-binding transcription factor activity"/>
    <property type="evidence" value="ECO:0007669"/>
    <property type="project" value="InterPro"/>
</dbReference>
<dbReference type="InterPro" id="IPR007630">
    <property type="entry name" value="RNA_pol_sigma70_r4"/>
</dbReference>
<dbReference type="Pfam" id="PF04545">
    <property type="entry name" value="Sigma70_r4"/>
    <property type="match status" value="1"/>
</dbReference>
<dbReference type="Gene3D" id="1.10.10.10">
    <property type="entry name" value="Winged helix-like DNA-binding domain superfamily/Winged helix DNA-binding domain"/>
    <property type="match status" value="1"/>
</dbReference>
<accession>A0A0F9A3G6</accession>
<protein>
    <recommendedName>
        <fullName evidence="1">RNA polymerase sigma-70 region 4 domain-containing protein</fullName>
    </recommendedName>
</protein>
<dbReference type="InterPro" id="IPR013324">
    <property type="entry name" value="RNA_pol_sigma_r3/r4-like"/>
</dbReference>
<name>A0A0F9A3G6_9ZZZZ</name>